<evidence type="ECO:0000313" key="1">
    <source>
        <dbReference type="EMBL" id="KAI5661455.1"/>
    </source>
</evidence>
<name>A0ACC0AM50_CATRO</name>
<comment type="caution">
    <text evidence="1">The sequence shown here is derived from an EMBL/GenBank/DDBJ whole genome shotgun (WGS) entry which is preliminary data.</text>
</comment>
<sequence length="328" mass="35361">MVLLVLALIINCLVGVSVSQGQNFENNEQLRVGFYANTCPAAENIVRSVVREAAVSDEKTAPVLLRLHFHDCFVEGCDGSILIDTGSSADERTAFGHQGVRGFDLIENAKARLEAACPGVVSCSDIVALAARDAIALANGPFYEVETGRRDGMISDASKAGNMPDVEDSIQLLKAKFQEKGLTSKDLVLLSAAHTIGTTACFFMMSRLYSTNGSDPSINPDFLPELKSICPKGGDINVRLAMDHGSENAFDIQILQNIRRGFAVLRSDAQLYEDSETRALVDSYFGTFASFLGPSFEADFVQAMLKLGRLDVKTGSKGTIRRLCAAFA</sequence>
<keyword evidence="2" id="KW-1185">Reference proteome</keyword>
<protein>
    <submittedName>
        <fullName evidence="1">Uncharacterized protein</fullName>
    </submittedName>
</protein>
<dbReference type="Proteomes" id="UP001060085">
    <property type="component" value="Linkage Group LG05"/>
</dbReference>
<organism evidence="1 2">
    <name type="scientific">Catharanthus roseus</name>
    <name type="common">Madagascar periwinkle</name>
    <name type="synonym">Vinca rosea</name>
    <dbReference type="NCBI Taxonomy" id="4058"/>
    <lineage>
        <taxon>Eukaryota</taxon>
        <taxon>Viridiplantae</taxon>
        <taxon>Streptophyta</taxon>
        <taxon>Embryophyta</taxon>
        <taxon>Tracheophyta</taxon>
        <taxon>Spermatophyta</taxon>
        <taxon>Magnoliopsida</taxon>
        <taxon>eudicotyledons</taxon>
        <taxon>Gunneridae</taxon>
        <taxon>Pentapetalae</taxon>
        <taxon>asterids</taxon>
        <taxon>lamiids</taxon>
        <taxon>Gentianales</taxon>
        <taxon>Apocynaceae</taxon>
        <taxon>Rauvolfioideae</taxon>
        <taxon>Vinceae</taxon>
        <taxon>Catharanthinae</taxon>
        <taxon>Catharanthus</taxon>
    </lineage>
</organism>
<gene>
    <name evidence="1" type="ORF">M9H77_20778</name>
</gene>
<accession>A0ACC0AM50</accession>
<reference evidence="2" key="1">
    <citation type="journal article" date="2023" name="Nat. Plants">
        <title>Single-cell RNA sequencing provides a high-resolution roadmap for understanding the multicellular compartmentation of specialized metabolism.</title>
        <authorList>
            <person name="Sun S."/>
            <person name="Shen X."/>
            <person name="Li Y."/>
            <person name="Li Y."/>
            <person name="Wang S."/>
            <person name="Li R."/>
            <person name="Zhang H."/>
            <person name="Shen G."/>
            <person name="Guo B."/>
            <person name="Wei J."/>
            <person name="Xu J."/>
            <person name="St-Pierre B."/>
            <person name="Chen S."/>
            <person name="Sun C."/>
        </authorList>
    </citation>
    <scope>NUCLEOTIDE SEQUENCE [LARGE SCALE GENOMIC DNA]</scope>
</reference>
<dbReference type="EMBL" id="CM044705">
    <property type="protein sequence ID" value="KAI5661455.1"/>
    <property type="molecule type" value="Genomic_DNA"/>
</dbReference>
<proteinExistence type="predicted"/>
<evidence type="ECO:0000313" key="2">
    <source>
        <dbReference type="Proteomes" id="UP001060085"/>
    </source>
</evidence>